<dbReference type="InParanoid" id="K0IGM8"/>
<organism evidence="4 5">
    <name type="scientific">Nitrososphaera gargensis (strain Ga9.2)</name>
    <dbReference type="NCBI Taxonomy" id="1237085"/>
    <lineage>
        <taxon>Archaea</taxon>
        <taxon>Nitrososphaerota</taxon>
        <taxon>Nitrososphaeria</taxon>
        <taxon>Nitrososphaerales</taxon>
        <taxon>Nitrososphaeraceae</taxon>
        <taxon>Nitrososphaera</taxon>
    </lineage>
</organism>
<dbReference type="AlphaFoldDB" id="K0IGM8"/>
<proteinExistence type="inferred from homology"/>
<accession>K0IGM8</accession>
<dbReference type="Pfam" id="PF01361">
    <property type="entry name" value="Tautomerase"/>
    <property type="match status" value="1"/>
</dbReference>
<dbReference type="BioCyc" id="CNIT1237085:G1324-12-MONOMER"/>
<dbReference type="InterPro" id="IPR014347">
    <property type="entry name" value="Tautomerase/MIF_sf"/>
</dbReference>
<keyword evidence="2" id="KW-0413">Isomerase</keyword>
<evidence type="ECO:0000256" key="2">
    <source>
        <dbReference type="ARBA" id="ARBA00023235"/>
    </source>
</evidence>
<gene>
    <name evidence="4" type="ordered locus">Ngar_c00120</name>
</gene>
<protein>
    <submittedName>
        <fullName evidence="4">Putative 4-oxalocrotonate tautomerase</fullName>
    </submittedName>
</protein>
<evidence type="ECO:0000313" key="5">
    <source>
        <dbReference type="Proteomes" id="UP000008037"/>
    </source>
</evidence>
<reference evidence="4 5" key="1">
    <citation type="journal article" date="2012" name="Environ. Microbiol.">
        <title>The genome of the ammonia-oxidizing Candidatus Nitrososphaera gargensis: insights into metabolic versatility and environmental adaptations.</title>
        <authorList>
            <person name="Spang A."/>
            <person name="Poehlein A."/>
            <person name="Offre P."/>
            <person name="Zumbragel S."/>
            <person name="Haider S."/>
            <person name="Rychlik N."/>
            <person name="Nowka B."/>
            <person name="Schmeisser C."/>
            <person name="Lebedeva E.V."/>
            <person name="Rattei T."/>
            <person name="Bohm C."/>
            <person name="Schmid M."/>
            <person name="Galushko A."/>
            <person name="Hatzenpichler R."/>
            <person name="Weinmaier T."/>
            <person name="Daniel R."/>
            <person name="Schleper C."/>
            <person name="Spieck E."/>
            <person name="Streit W."/>
            <person name="Wagner M."/>
        </authorList>
    </citation>
    <scope>NUCLEOTIDE SEQUENCE [LARGE SCALE GENOMIC DNA]</scope>
    <source>
        <strain evidence="5">Ga9.2</strain>
    </source>
</reference>
<evidence type="ECO:0000259" key="3">
    <source>
        <dbReference type="Pfam" id="PF01361"/>
    </source>
</evidence>
<dbReference type="PANTHER" id="PTHR35530">
    <property type="entry name" value="TAUTOMERASE-RELATED"/>
    <property type="match status" value="1"/>
</dbReference>
<dbReference type="Proteomes" id="UP000008037">
    <property type="component" value="Chromosome"/>
</dbReference>
<evidence type="ECO:0000313" key="4">
    <source>
        <dbReference type="EMBL" id="AFU56962.1"/>
    </source>
</evidence>
<dbReference type="SUPFAM" id="SSF55331">
    <property type="entry name" value="Tautomerase/MIF"/>
    <property type="match status" value="1"/>
</dbReference>
<evidence type="ECO:0000256" key="1">
    <source>
        <dbReference type="ARBA" id="ARBA00006723"/>
    </source>
</evidence>
<dbReference type="KEGG" id="nga:Ngar_c00120"/>
<sequence length="51" mass="5904">MYPGRTKEQKDEFAKAITDAAVQILKTKPEHVIVVYDEKPKENWFQSGKPL</sequence>
<name>K0IGM8_NITGG</name>
<dbReference type="EMBL" id="CP002408">
    <property type="protein sequence ID" value="AFU56962.1"/>
    <property type="molecule type" value="Genomic_DNA"/>
</dbReference>
<dbReference type="InterPro" id="IPR004370">
    <property type="entry name" value="4-OT-like_dom"/>
</dbReference>
<comment type="similarity">
    <text evidence="1">Belongs to the 4-oxalocrotonate tautomerase family.</text>
</comment>
<dbReference type="PANTHER" id="PTHR35530:SF2">
    <property type="entry name" value="BSL4019 PROTEIN"/>
    <property type="match status" value="1"/>
</dbReference>
<dbReference type="HOGENOM" id="CLU_148073_5_3_2"/>
<feature type="domain" description="4-oxalocrotonate tautomerase-like" evidence="3">
    <location>
        <begin position="3"/>
        <end position="50"/>
    </location>
</feature>
<dbReference type="STRING" id="1237085.Ngar_c00120"/>
<keyword evidence="5" id="KW-1185">Reference proteome</keyword>
<dbReference type="GO" id="GO:0016853">
    <property type="term" value="F:isomerase activity"/>
    <property type="evidence" value="ECO:0007669"/>
    <property type="project" value="UniProtKB-KW"/>
</dbReference>
<dbReference type="Gene3D" id="3.30.429.10">
    <property type="entry name" value="Macrophage Migration Inhibitory Factor"/>
    <property type="match status" value="1"/>
</dbReference>